<evidence type="ECO:0000256" key="1">
    <source>
        <dbReference type="ARBA" id="ARBA00022763"/>
    </source>
</evidence>
<dbReference type="PANTHER" id="PTHR12159:SF9">
    <property type="entry name" value="G_T MISMATCH-SPECIFIC THYMINE DNA GLYCOSYLASE"/>
    <property type="match status" value="1"/>
</dbReference>
<dbReference type="Pfam" id="PF03167">
    <property type="entry name" value="UDG"/>
    <property type="match status" value="1"/>
</dbReference>
<evidence type="ECO:0000256" key="2">
    <source>
        <dbReference type="ARBA" id="ARBA00022801"/>
    </source>
</evidence>
<dbReference type="SUPFAM" id="SSF52141">
    <property type="entry name" value="Uracil-DNA glycosylase-like"/>
    <property type="match status" value="1"/>
</dbReference>
<accession>A0A2W5SIN0</accession>
<dbReference type="InterPro" id="IPR005122">
    <property type="entry name" value="Uracil-DNA_glycosylase-like"/>
</dbReference>
<dbReference type="InterPro" id="IPR036895">
    <property type="entry name" value="Uracil-DNA_glycosylase-like_sf"/>
</dbReference>
<organism evidence="5 6">
    <name type="scientific">Cereibacter sphaeroides</name>
    <name type="common">Rhodobacter sphaeroides</name>
    <dbReference type="NCBI Taxonomy" id="1063"/>
    <lineage>
        <taxon>Bacteria</taxon>
        <taxon>Pseudomonadati</taxon>
        <taxon>Pseudomonadota</taxon>
        <taxon>Alphaproteobacteria</taxon>
        <taxon>Rhodobacterales</taxon>
        <taxon>Paracoccaceae</taxon>
        <taxon>Cereibacter</taxon>
    </lineage>
</organism>
<dbReference type="GO" id="GO:0004844">
    <property type="term" value="F:uracil DNA N-glycosylase activity"/>
    <property type="evidence" value="ECO:0007669"/>
    <property type="project" value="TreeGrafter"/>
</dbReference>
<dbReference type="Gene3D" id="3.40.470.10">
    <property type="entry name" value="Uracil-DNA glycosylase-like domain"/>
    <property type="match status" value="1"/>
</dbReference>
<evidence type="ECO:0000256" key="3">
    <source>
        <dbReference type="ARBA" id="ARBA00023204"/>
    </source>
</evidence>
<evidence type="ECO:0000313" key="6">
    <source>
        <dbReference type="Proteomes" id="UP000248975"/>
    </source>
</evidence>
<dbReference type="GO" id="GO:0006285">
    <property type="term" value="P:base-excision repair, AP site formation"/>
    <property type="evidence" value="ECO:0007669"/>
    <property type="project" value="InterPro"/>
</dbReference>
<keyword evidence="1" id="KW-0227">DNA damage</keyword>
<dbReference type="AlphaFoldDB" id="A0A2W5SIN0"/>
<evidence type="ECO:0000259" key="4">
    <source>
        <dbReference type="Pfam" id="PF03167"/>
    </source>
</evidence>
<dbReference type="EMBL" id="QFQS01000001">
    <property type="protein sequence ID" value="PZQ99614.1"/>
    <property type="molecule type" value="Genomic_DNA"/>
</dbReference>
<keyword evidence="2" id="KW-0378">Hydrolase</keyword>
<dbReference type="CDD" id="cd10028">
    <property type="entry name" value="UDG-F2_TDG_MUG"/>
    <property type="match status" value="1"/>
</dbReference>
<sequence>MLPDLLAPGLDVIFCGTAAGKRSAERGHYYAGPGNRFWPTLAEIGLTGRLFTPEEDHLLPGLGLGFTDLAKDVAGTDSQIPASAYTPKRLADVVAQWRPRAVAFTSLTAARIALGARHDPGRTQHGALPGTVIWVLPSPSGLARGHFRIEPWRDLALWRRQAA</sequence>
<comment type="caution">
    <text evidence="5">The sequence shown here is derived from an EMBL/GenBank/DDBJ whole genome shotgun (WGS) entry which is preliminary data.</text>
</comment>
<gene>
    <name evidence="5" type="ORF">DI533_02825</name>
</gene>
<name>A0A2W5SIN0_CERSP</name>
<feature type="domain" description="Uracil-DNA glycosylase-like" evidence="4">
    <location>
        <begin position="4"/>
        <end position="157"/>
    </location>
</feature>
<proteinExistence type="predicted"/>
<dbReference type="PANTHER" id="PTHR12159">
    <property type="entry name" value="G/T AND G/U MISMATCH-SPECIFIC DNA GLYCOSYLASE"/>
    <property type="match status" value="1"/>
</dbReference>
<protein>
    <submittedName>
        <fullName evidence="5">Mismatch-specific DNA-glycosylase</fullName>
    </submittedName>
</protein>
<evidence type="ECO:0000313" key="5">
    <source>
        <dbReference type="EMBL" id="PZQ99614.1"/>
    </source>
</evidence>
<keyword evidence="3" id="KW-0234">DNA repair</keyword>
<dbReference type="GO" id="GO:0008263">
    <property type="term" value="F:pyrimidine-specific mismatch base pair DNA N-glycosylase activity"/>
    <property type="evidence" value="ECO:0007669"/>
    <property type="project" value="TreeGrafter"/>
</dbReference>
<dbReference type="InterPro" id="IPR015637">
    <property type="entry name" value="MUG/TDG"/>
</dbReference>
<dbReference type="Proteomes" id="UP000248975">
    <property type="component" value="Unassembled WGS sequence"/>
</dbReference>
<reference evidence="5 6" key="1">
    <citation type="submission" date="2017-08" db="EMBL/GenBank/DDBJ databases">
        <title>Infants hospitalized years apart are colonized by the same room-sourced microbial strains.</title>
        <authorList>
            <person name="Brooks B."/>
            <person name="Olm M.R."/>
            <person name="Firek B.A."/>
            <person name="Baker R."/>
            <person name="Thomas B.C."/>
            <person name="Morowitz M.J."/>
            <person name="Banfield J.F."/>
        </authorList>
    </citation>
    <scope>NUCLEOTIDE SEQUENCE [LARGE SCALE GENOMIC DNA]</scope>
    <source>
        <strain evidence="5">S2_003_000_R2_11</strain>
    </source>
</reference>